<evidence type="ECO:0000313" key="1">
    <source>
        <dbReference type="EMBL" id="GGZ57236.1"/>
    </source>
</evidence>
<gene>
    <name evidence="1" type="ORF">GCM10008101_08480</name>
</gene>
<evidence type="ECO:0000313" key="2">
    <source>
        <dbReference type="Proteomes" id="UP000643403"/>
    </source>
</evidence>
<dbReference type="EMBL" id="BMXY01000001">
    <property type="protein sequence ID" value="GGZ57236.1"/>
    <property type="molecule type" value="Genomic_DNA"/>
</dbReference>
<dbReference type="CDD" id="cd08026">
    <property type="entry name" value="DUF326"/>
    <property type="match status" value="1"/>
</dbReference>
<dbReference type="Gene3D" id="1.20.1270.360">
    <property type="match status" value="1"/>
</dbReference>
<name>A0ABQ3BTQ0_9GAMM</name>
<dbReference type="PANTHER" id="PTHR37310:SF1">
    <property type="entry name" value="CYTOPLASMIC PROTEIN"/>
    <property type="match status" value="1"/>
</dbReference>
<sequence length="143" mass="15334">MGSSTGDGEAGAPTNARIQMENHLMSHHSAEHRSTEMNQCITDCFNCAAICIETINHCLSMGGEHARPEHIALMQTCAEICTVSANAMLRGTPAHTSTCRACAEICRMCADDCERVGGSDEAMRRCIEACRRCADSCASMASM</sequence>
<dbReference type="InterPro" id="IPR005560">
    <property type="entry name" value="Csp_YhjQ"/>
</dbReference>
<dbReference type="InterPro" id="IPR044543">
    <property type="entry name" value="YHJQ-like"/>
</dbReference>
<dbReference type="PANTHER" id="PTHR37310">
    <property type="entry name" value="CYTOPLASMIC PROTEIN-RELATED"/>
    <property type="match status" value="1"/>
</dbReference>
<accession>A0ABQ3BTQ0</accession>
<keyword evidence="2" id="KW-1185">Reference proteome</keyword>
<dbReference type="Proteomes" id="UP000643403">
    <property type="component" value="Unassembled WGS sequence"/>
</dbReference>
<reference evidence="2" key="1">
    <citation type="journal article" date="2019" name="Int. J. Syst. Evol. Microbiol.">
        <title>The Global Catalogue of Microorganisms (GCM) 10K type strain sequencing project: providing services to taxonomists for standard genome sequencing and annotation.</title>
        <authorList>
            <consortium name="The Broad Institute Genomics Platform"/>
            <consortium name="The Broad Institute Genome Sequencing Center for Infectious Disease"/>
            <person name="Wu L."/>
            <person name="Ma J."/>
        </authorList>
    </citation>
    <scope>NUCLEOTIDE SEQUENCE [LARGE SCALE GENOMIC DNA]</scope>
    <source>
        <strain evidence="2">KCTC 22558</strain>
    </source>
</reference>
<comment type="caution">
    <text evidence="1">The sequence shown here is derived from an EMBL/GenBank/DDBJ whole genome shotgun (WGS) entry which is preliminary data.</text>
</comment>
<dbReference type="Pfam" id="PF03860">
    <property type="entry name" value="Csp"/>
    <property type="match status" value="1"/>
</dbReference>
<protein>
    <submittedName>
        <fullName evidence="1">Ferredoxin</fullName>
    </submittedName>
</protein>
<proteinExistence type="predicted"/>
<organism evidence="1 2">
    <name type="scientific">Cognatilysobacter xinjiangensis</name>
    <dbReference type="NCBI Taxonomy" id="546892"/>
    <lineage>
        <taxon>Bacteria</taxon>
        <taxon>Pseudomonadati</taxon>
        <taxon>Pseudomonadota</taxon>
        <taxon>Gammaproteobacteria</taxon>
        <taxon>Lysobacterales</taxon>
        <taxon>Lysobacteraceae</taxon>
        <taxon>Cognatilysobacter</taxon>
    </lineage>
</organism>